<comment type="caution">
    <text evidence="1">The sequence shown here is derived from an EMBL/GenBank/DDBJ whole genome shotgun (WGS) entry which is preliminary data.</text>
</comment>
<dbReference type="AlphaFoldDB" id="A0AAN7UV14"/>
<sequence>MKDGKFLLRVNLRTEENEAIRLAQARFHGGTAATNHNFAAGVINYLEMIREPQAFVEFRDR</sequence>
<name>A0AAN7UV14_9PEZI</name>
<organism evidence="1 2">
    <name type="scientific">Xylaria bambusicola</name>
    <dbReference type="NCBI Taxonomy" id="326684"/>
    <lineage>
        <taxon>Eukaryota</taxon>
        <taxon>Fungi</taxon>
        <taxon>Dikarya</taxon>
        <taxon>Ascomycota</taxon>
        <taxon>Pezizomycotina</taxon>
        <taxon>Sordariomycetes</taxon>
        <taxon>Xylariomycetidae</taxon>
        <taxon>Xylariales</taxon>
        <taxon>Xylariaceae</taxon>
        <taxon>Xylaria</taxon>
    </lineage>
</organism>
<keyword evidence="2" id="KW-1185">Reference proteome</keyword>
<evidence type="ECO:0000313" key="2">
    <source>
        <dbReference type="Proteomes" id="UP001305414"/>
    </source>
</evidence>
<dbReference type="EMBL" id="JAWHQM010000074">
    <property type="protein sequence ID" value="KAK5636627.1"/>
    <property type="molecule type" value="Genomic_DNA"/>
</dbReference>
<protein>
    <submittedName>
        <fullName evidence="1">Uncharacterized protein</fullName>
    </submittedName>
</protein>
<reference evidence="1 2" key="1">
    <citation type="submission" date="2023-10" db="EMBL/GenBank/DDBJ databases">
        <title>Draft genome sequence of Xylaria bambusicola isolate GMP-LS, the root and basal stem rot pathogen of sugarcane in Indonesia.</title>
        <authorList>
            <person name="Selvaraj P."/>
            <person name="Muralishankar V."/>
            <person name="Muruganantham S."/>
            <person name="Sp S."/>
            <person name="Haryani S."/>
            <person name="Lau K.J.X."/>
            <person name="Naqvi N.I."/>
        </authorList>
    </citation>
    <scope>NUCLEOTIDE SEQUENCE [LARGE SCALE GENOMIC DNA]</scope>
    <source>
        <strain evidence="1">GMP-LS</strain>
    </source>
</reference>
<gene>
    <name evidence="1" type="ORF">RRF57_012338</name>
</gene>
<dbReference type="Proteomes" id="UP001305414">
    <property type="component" value="Unassembled WGS sequence"/>
</dbReference>
<proteinExistence type="predicted"/>
<accession>A0AAN7UV14</accession>
<evidence type="ECO:0000313" key="1">
    <source>
        <dbReference type="EMBL" id="KAK5636627.1"/>
    </source>
</evidence>